<dbReference type="InterPro" id="IPR008927">
    <property type="entry name" value="6-PGluconate_DH-like_C_sf"/>
</dbReference>
<dbReference type="EC" id="1.5.1.2" evidence="4 5"/>
<dbReference type="InterPro" id="IPR036291">
    <property type="entry name" value="NAD(P)-bd_dom_sf"/>
</dbReference>
<feature type="binding site" evidence="6">
    <location>
        <position position="58"/>
    </location>
    <ligand>
        <name>NADPH</name>
        <dbReference type="ChEBI" id="CHEBI:57783"/>
    </ligand>
</feature>
<evidence type="ECO:0000256" key="2">
    <source>
        <dbReference type="ARBA" id="ARBA00022857"/>
    </source>
</evidence>
<keyword evidence="2 4" id="KW-0521">NADP</keyword>
<comment type="similarity">
    <text evidence="1 4">Belongs to the pyrroline-5-carboxylate reductase family.</text>
</comment>
<dbReference type="SUPFAM" id="SSF51735">
    <property type="entry name" value="NAD(P)-binding Rossmann-fold domains"/>
    <property type="match status" value="1"/>
</dbReference>
<evidence type="ECO:0000313" key="11">
    <source>
        <dbReference type="Proteomes" id="UP000051494"/>
    </source>
</evidence>
<gene>
    <name evidence="4 9" type="primary">proC</name>
    <name evidence="10" type="ORF">CC99x_000695</name>
    <name evidence="9" type="ORF">CC99x_02212</name>
</gene>
<keyword evidence="11" id="KW-1185">Reference proteome</keyword>
<feature type="binding site" evidence="6">
    <location>
        <begin position="10"/>
        <end position="15"/>
    </location>
    <ligand>
        <name>NADP(+)</name>
        <dbReference type="ChEBI" id="CHEBI:58349"/>
    </ligand>
</feature>
<dbReference type="Pfam" id="PF03807">
    <property type="entry name" value="F420_oxidored"/>
    <property type="match status" value="1"/>
</dbReference>
<dbReference type="InterPro" id="IPR028939">
    <property type="entry name" value="P5C_Rdtase_cat_N"/>
</dbReference>
<feature type="domain" description="Pyrroline-5-carboxylate reductase catalytic N-terminal" evidence="7">
    <location>
        <begin position="7"/>
        <end position="100"/>
    </location>
</feature>
<reference evidence="10" key="2">
    <citation type="journal article" date="2016" name="Genome Announc.">
        <title>Draft Genome Sequences of Two Novel Amoeba-Resistant Intranuclear Bacteria, 'Candidatus Berkiella cookevillensis' and 'Candidatus Berkiella aquae'.</title>
        <authorList>
            <person name="Mehari Y.T."/>
            <person name="Arivett B.A."/>
            <person name="Farone A.L."/>
            <person name="Gunderson J.H."/>
            <person name="Farone M.B."/>
        </authorList>
    </citation>
    <scope>NUCLEOTIDE SEQUENCE</scope>
    <source>
        <strain evidence="10">CC99</strain>
    </source>
</reference>
<keyword evidence="4" id="KW-0028">Amino-acid biosynthesis</keyword>
<comment type="catalytic activity">
    <reaction evidence="4">
        <text>L-proline + NAD(+) = (S)-1-pyrroline-5-carboxylate + NADH + 2 H(+)</text>
        <dbReference type="Rhea" id="RHEA:14105"/>
        <dbReference type="ChEBI" id="CHEBI:15378"/>
        <dbReference type="ChEBI" id="CHEBI:17388"/>
        <dbReference type="ChEBI" id="CHEBI:57540"/>
        <dbReference type="ChEBI" id="CHEBI:57945"/>
        <dbReference type="ChEBI" id="CHEBI:60039"/>
        <dbReference type="EC" id="1.5.1.2"/>
    </reaction>
</comment>
<accession>A0A0Q9YA80</accession>
<dbReference type="UniPathway" id="UPA00098">
    <property type="reaction ID" value="UER00361"/>
</dbReference>
<dbReference type="GO" id="GO:0004735">
    <property type="term" value="F:pyrroline-5-carboxylate reductase activity"/>
    <property type="evidence" value="ECO:0007669"/>
    <property type="project" value="UniProtKB-UniRule"/>
</dbReference>
<comment type="pathway">
    <text evidence="4">Amino-acid biosynthesis; L-proline biosynthesis; L-proline from L-glutamate 5-semialdehyde: step 1/1.</text>
</comment>
<dbReference type="PATRIC" id="fig|1590042.3.peg.2266"/>
<dbReference type="Pfam" id="PF14748">
    <property type="entry name" value="P5CR_dimer"/>
    <property type="match status" value="1"/>
</dbReference>
<evidence type="ECO:0000259" key="8">
    <source>
        <dbReference type="Pfam" id="PF14748"/>
    </source>
</evidence>
<comment type="catalytic activity">
    <reaction evidence="4">
        <text>L-proline + NADP(+) = (S)-1-pyrroline-5-carboxylate + NADPH + 2 H(+)</text>
        <dbReference type="Rhea" id="RHEA:14109"/>
        <dbReference type="ChEBI" id="CHEBI:15378"/>
        <dbReference type="ChEBI" id="CHEBI:17388"/>
        <dbReference type="ChEBI" id="CHEBI:57783"/>
        <dbReference type="ChEBI" id="CHEBI:58349"/>
        <dbReference type="ChEBI" id="CHEBI:60039"/>
        <dbReference type="EC" id="1.5.1.2"/>
    </reaction>
</comment>
<dbReference type="Gene3D" id="3.40.50.720">
    <property type="entry name" value="NAD(P)-binding Rossmann-like Domain"/>
    <property type="match status" value="1"/>
</dbReference>
<dbReference type="InterPro" id="IPR000304">
    <property type="entry name" value="Pyrroline-COOH_reductase"/>
</dbReference>
<evidence type="ECO:0000313" key="10">
    <source>
        <dbReference type="EMBL" id="MCS5707412.1"/>
    </source>
</evidence>
<feature type="binding site" evidence="6">
    <location>
        <begin position="71"/>
        <end position="74"/>
    </location>
    <ligand>
        <name>NADP(+)</name>
        <dbReference type="ChEBI" id="CHEBI:58349"/>
    </ligand>
</feature>
<evidence type="ECO:0000313" key="9">
    <source>
        <dbReference type="EMBL" id="KRG17613.1"/>
    </source>
</evidence>
<reference evidence="9" key="1">
    <citation type="submission" date="2015-09" db="EMBL/GenBank/DDBJ databases">
        <title>Draft Genome Sequences of Two Novel Amoeba-resistant Intranuclear Bacteria, Candidatus Berkiella cookevillensis and Candidatus Berkiella aquae.</title>
        <authorList>
            <person name="Mehari Y.T."/>
            <person name="Arivett B.A."/>
            <person name="Farone A.L."/>
            <person name="Gunderson J.H."/>
            <person name="Farone M.B."/>
        </authorList>
    </citation>
    <scope>NUCLEOTIDE SEQUENCE [LARGE SCALE GENOMIC DNA]</scope>
    <source>
        <strain evidence="9">CC99</strain>
    </source>
</reference>
<dbReference type="OrthoDB" id="9805754at2"/>
<comment type="function">
    <text evidence="4">Catalyzes the reduction of 1-pyrroline-5-carboxylate (PCA) to L-proline.</text>
</comment>
<dbReference type="EMBL" id="LKHV01000014">
    <property type="protein sequence ID" value="KRG17613.1"/>
    <property type="molecule type" value="Genomic_DNA"/>
</dbReference>
<keyword evidence="3 4" id="KW-0560">Oxidoreductase</keyword>
<dbReference type="Proteomes" id="UP000051494">
    <property type="component" value="Unassembled WGS sequence"/>
</dbReference>
<dbReference type="GO" id="GO:0055129">
    <property type="term" value="P:L-proline biosynthetic process"/>
    <property type="evidence" value="ECO:0007669"/>
    <property type="project" value="UniProtKB-UniRule"/>
</dbReference>
<dbReference type="InterPro" id="IPR029036">
    <property type="entry name" value="P5CR_dimer"/>
</dbReference>
<protein>
    <recommendedName>
        <fullName evidence="4 5">Pyrroline-5-carboxylate reductase</fullName>
        <shortName evidence="4">P5C reductase</shortName>
        <shortName evidence="4">P5CR</shortName>
        <ecNumber evidence="4 5">1.5.1.2</ecNumber>
    </recommendedName>
    <alternativeName>
        <fullName evidence="4">PCA reductase</fullName>
    </alternativeName>
</protein>
<feature type="domain" description="Pyrroline-5-carboxylate reductase dimerisation" evidence="8">
    <location>
        <begin position="165"/>
        <end position="269"/>
    </location>
</feature>
<dbReference type="RefSeq" id="WP_057625311.1">
    <property type="nucleotide sequence ID" value="NZ_LKHV02000001.1"/>
</dbReference>
<dbReference type="PANTHER" id="PTHR11645:SF0">
    <property type="entry name" value="PYRROLINE-5-CARBOXYLATE REDUCTASE 3"/>
    <property type="match status" value="1"/>
</dbReference>
<proteinExistence type="inferred from homology"/>
<keyword evidence="4" id="KW-0641">Proline biosynthesis</keyword>
<dbReference type="SUPFAM" id="SSF48179">
    <property type="entry name" value="6-phosphogluconate dehydrogenase C-terminal domain-like"/>
    <property type="match status" value="1"/>
</dbReference>
<name>A0A0Q9YA80_9GAMM</name>
<organism evidence="9">
    <name type="scientific">Candidatus Berkiella cookevillensis</name>
    <dbReference type="NCBI Taxonomy" id="437022"/>
    <lineage>
        <taxon>Bacteria</taxon>
        <taxon>Pseudomonadati</taxon>
        <taxon>Pseudomonadota</taxon>
        <taxon>Gammaproteobacteria</taxon>
        <taxon>Candidatus Berkiellales</taxon>
        <taxon>Candidatus Berkiellaceae</taxon>
        <taxon>Candidatus Berkiella</taxon>
    </lineage>
</organism>
<dbReference type="STRING" id="437022.CC99x_02212"/>
<evidence type="ECO:0000256" key="5">
    <source>
        <dbReference type="NCBIfam" id="TIGR00112"/>
    </source>
</evidence>
<dbReference type="NCBIfam" id="TIGR00112">
    <property type="entry name" value="proC"/>
    <property type="match status" value="1"/>
</dbReference>
<evidence type="ECO:0000256" key="1">
    <source>
        <dbReference type="ARBA" id="ARBA00005525"/>
    </source>
</evidence>
<dbReference type="FunFam" id="1.10.3730.10:FF:000001">
    <property type="entry name" value="Pyrroline-5-carboxylate reductase"/>
    <property type="match status" value="1"/>
</dbReference>
<evidence type="ECO:0000256" key="3">
    <source>
        <dbReference type="ARBA" id="ARBA00023002"/>
    </source>
</evidence>
<dbReference type="PANTHER" id="PTHR11645">
    <property type="entry name" value="PYRROLINE-5-CARBOXYLATE REDUCTASE"/>
    <property type="match status" value="1"/>
</dbReference>
<comment type="subcellular location">
    <subcellularLocation>
        <location evidence="4">Cytoplasm</location>
    </subcellularLocation>
</comment>
<evidence type="ECO:0000259" key="7">
    <source>
        <dbReference type="Pfam" id="PF03807"/>
    </source>
</evidence>
<keyword evidence="4" id="KW-0963">Cytoplasm</keyword>
<dbReference type="AlphaFoldDB" id="A0A0Q9YA80"/>
<sequence length="274" mass="29446">MSQKKNIGIIGGGNMGQAMLSGFLQQGITANTLFVADHSANTCTQLNRNFGIYSATDNASIADKADILIVAVKPQQMRSVLERIAPCIVENKLLISIAAGITSMQIFTWLNKPNASIIRAMPNTPALIGEGITALYATPTVSEAQQQEAQVLLSCLGKILWIKKEEQMDTVTALSGSGPAYFFYMMEGLITAGIQLGLSQQDATELTLQTALGSIKMAVAQTNDLKTLREKVTSKGGTTERGIQTLTQGNFLNLLENTIAQASQRAKELSQEFN</sequence>
<reference evidence="10" key="3">
    <citation type="submission" date="2021-06" db="EMBL/GenBank/DDBJ databases">
        <title>Genomic Description and Analysis of Intracellular Bacteria, Candidatus Berkiella cookevillensis and Candidatus Berkiella aquae.</title>
        <authorList>
            <person name="Kidane D.T."/>
            <person name="Mehari Y.T."/>
            <person name="Rice F.C."/>
            <person name="Arivett B.A."/>
            <person name="Farone A.L."/>
            <person name="Berk S.G."/>
            <person name="Farone M.B."/>
        </authorList>
    </citation>
    <scope>NUCLEOTIDE SEQUENCE</scope>
    <source>
        <strain evidence="10">CC99</strain>
    </source>
</reference>
<evidence type="ECO:0000256" key="6">
    <source>
        <dbReference type="PIRSR" id="PIRSR000193-1"/>
    </source>
</evidence>
<dbReference type="Gene3D" id="1.10.3730.10">
    <property type="entry name" value="ProC C-terminal domain-like"/>
    <property type="match status" value="1"/>
</dbReference>
<dbReference type="EMBL" id="LKHV02000001">
    <property type="protein sequence ID" value="MCS5707412.1"/>
    <property type="molecule type" value="Genomic_DNA"/>
</dbReference>
<evidence type="ECO:0000256" key="4">
    <source>
        <dbReference type="HAMAP-Rule" id="MF_01925"/>
    </source>
</evidence>
<comment type="caution">
    <text evidence="9">The sequence shown here is derived from an EMBL/GenBank/DDBJ whole genome shotgun (WGS) entry which is preliminary data.</text>
</comment>
<dbReference type="PIRSF" id="PIRSF000193">
    <property type="entry name" value="Pyrrol-5-carb_rd"/>
    <property type="match status" value="1"/>
</dbReference>
<dbReference type="GO" id="GO:0005737">
    <property type="term" value="C:cytoplasm"/>
    <property type="evidence" value="ECO:0007669"/>
    <property type="project" value="UniProtKB-SubCell"/>
</dbReference>
<dbReference type="HAMAP" id="MF_01925">
    <property type="entry name" value="P5C_reductase"/>
    <property type="match status" value="1"/>
</dbReference>